<evidence type="ECO:0000259" key="5">
    <source>
        <dbReference type="PROSITE" id="PS50949"/>
    </source>
</evidence>
<dbReference type="InterPro" id="IPR011663">
    <property type="entry name" value="UTRA"/>
</dbReference>
<protein>
    <submittedName>
        <fullName evidence="6">GntR family transcriptional regulator</fullName>
    </submittedName>
</protein>
<evidence type="ECO:0000256" key="4">
    <source>
        <dbReference type="SAM" id="MobiDB-lite"/>
    </source>
</evidence>
<reference evidence="6" key="1">
    <citation type="journal article" date="2021" name="PeerJ">
        <title>Extensive microbial diversity within the chicken gut microbiome revealed by metagenomics and culture.</title>
        <authorList>
            <person name="Gilroy R."/>
            <person name="Ravi A."/>
            <person name="Getino M."/>
            <person name="Pursley I."/>
            <person name="Horton D.L."/>
            <person name="Alikhan N.F."/>
            <person name="Baker D."/>
            <person name="Gharbi K."/>
            <person name="Hall N."/>
            <person name="Watson M."/>
            <person name="Adriaenssens E.M."/>
            <person name="Foster-Nyarko E."/>
            <person name="Jarju S."/>
            <person name="Secka A."/>
            <person name="Antonio M."/>
            <person name="Oren A."/>
            <person name="Chaudhuri R.R."/>
            <person name="La Ragione R."/>
            <person name="Hildebrand F."/>
            <person name="Pallen M.J."/>
        </authorList>
    </citation>
    <scope>NUCLEOTIDE SEQUENCE</scope>
    <source>
        <strain evidence="6">ChiHjej13B12-24818</strain>
    </source>
</reference>
<dbReference type="EMBL" id="DWZH01000044">
    <property type="protein sequence ID" value="HJB10175.1"/>
    <property type="molecule type" value="Genomic_DNA"/>
</dbReference>
<reference evidence="6" key="2">
    <citation type="submission" date="2021-04" db="EMBL/GenBank/DDBJ databases">
        <authorList>
            <person name="Gilroy R."/>
        </authorList>
    </citation>
    <scope>NUCLEOTIDE SEQUENCE</scope>
    <source>
        <strain evidence="6">ChiHjej13B12-24818</strain>
    </source>
</reference>
<feature type="domain" description="HTH gntR-type" evidence="5">
    <location>
        <begin position="12"/>
        <end position="78"/>
    </location>
</feature>
<dbReference type="InterPro" id="IPR036388">
    <property type="entry name" value="WH-like_DNA-bd_sf"/>
</dbReference>
<dbReference type="InterPro" id="IPR000524">
    <property type="entry name" value="Tscrpt_reg_HTH_GntR"/>
</dbReference>
<name>A0A9D2RNH4_9MICO</name>
<dbReference type="PRINTS" id="PR00035">
    <property type="entry name" value="HTHGNTR"/>
</dbReference>
<dbReference type="SUPFAM" id="SSF64288">
    <property type="entry name" value="Chorismate lyase-like"/>
    <property type="match status" value="1"/>
</dbReference>
<comment type="caution">
    <text evidence="6">The sequence shown here is derived from an EMBL/GenBank/DDBJ whole genome shotgun (WGS) entry which is preliminary data.</text>
</comment>
<dbReference type="SUPFAM" id="SSF46785">
    <property type="entry name" value="Winged helix' DNA-binding domain"/>
    <property type="match status" value="1"/>
</dbReference>
<dbReference type="InterPro" id="IPR028978">
    <property type="entry name" value="Chorismate_lyase_/UTRA_dom_sf"/>
</dbReference>
<accession>A0A9D2RNH4</accession>
<dbReference type="PANTHER" id="PTHR44846:SF1">
    <property type="entry name" value="MANNOSYL-D-GLYCERATE TRANSPORT_METABOLISM SYSTEM REPRESSOR MNGR-RELATED"/>
    <property type="match status" value="1"/>
</dbReference>
<proteinExistence type="predicted"/>
<dbReference type="AlphaFoldDB" id="A0A9D2RNH4"/>
<dbReference type="PANTHER" id="PTHR44846">
    <property type="entry name" value="MANNOSYL-D-GLYCERATE TRANSPORT/METABOLISM SYSTEM REPRESSOR MNGR-RELATED"/>
    <property type="match status" value="1"/>
</dbReference>
<dbReference type="GO" id="GO:0045892">
    <property type="term" value="P:negative regulation of DNA-templated transcription"/>
    <property type="evidence" value="ECO:0007669"/>
    <property type="project" value="TreeGrafter"/>
</dbReference>
<evidence type="ECO:0000313" key="6">
    <source>
        <dbReference type="EMBL" id="HJB10175.1"/>
    </source>
</evidence>
<keyword evidence="1" id="KW-0805">Transcription regulation</keyword>
<sequence length="268" mass="29931">MVAVEPSRTAGVALWRQVQHDLRRRIDAEEFVDAFPGEKVLAQEYGVSRQTMRQALRPLRESGVVTAQRGRSPRVRTDVIEQPIGALYSLFASVESAGMRQYSHTLALDERRDPDAAQHLGLEPTARLVHLARLRFADEAPLALDRVWLPARIAAPLLEADFSYTALYREMAERIGLFPRRGTEVIQAVTLTEDESAQLRTPPRAAAFHIERTGWVEETAIEFRTTLVRGDRFRVSSQFSPATGFQWGFDATGTSDHPPVSAGEGAPR</sequence>
<evidence type="ECO:0000256" key="1">
    <source>
        <dbReference type="ARBA" id="ARBA00023015"/>
    </source>
</evidence>
<dbReference type="InterPro" id="IPR036390">
    <property type="entry name" value="WH_DNA-bd_sf"/>
</dbReference>
<keyword evidence="3" id="KW-0804">Transcription</keyword>
<dbReference type="SMART" id="SM00866">
    <property type="entry name" value="UTRA"/>
    <property type="match status" value="1"/>
</dbReference>
<dbReference type="Gene3D" id="3.40.1410.10">
    <property type="entry name" value="Chorismate lyase-like"/>
    <property type="match status" value="1"/>
</dbReference>
<evidence type="ECO:0000256" key="2">
    <source>
        <dbReference type="ARBA" id="ARBA00023125"/>
    </source>
</evidence>
<dbReference type="SMART" id="SM00345">
    <property type="entry name" value="HTH_GNTR"/>
    <property type="match status" value="1"/>
</dbReference>
<dbReference type="Gene3D" id="1.10.10.10">
    <property type="entry name" value="Winged helix-like DNA-binding domain superfamily/Winged helix DNA-binding domain"/>
    <property type="match status" value="1"/>
</dbReference>
<dbReference type="InterPro" id="IPR050679">
    <property type="entry name" value="Bact_HTH_transcr_reg"/>
</dbReference>
<evidence type="ECO:0000313" key="7">
    <source>
        <dbReference type="Proteomes" id="UP000823823"/>
    </source>
</evidence>
<organism evidence="6 7">
    <name type="scientific">Candidatus Brachybacterium merdavium</name>
    <dbReference type="NCBI Taxonomy" id="2838513"/>
    <lineage>
        <taxon>Bacteria</taxon>
        <taxon>Bacillati</taxon>
        <taxon>Actinomycetota</taxon>
        <taxon>Actinomycetes</taxon>
        <taxon>Micrococcales</taxon>
        <taxon>Dermabacteraceae</taxon>
        <taxon>Brachybacterium</taxon>
    </lineage>
</organism>
<dbReference type="Pfam" id="PF07702">
    <property type="entry name" value="UTRA"/>
    <property type="match status" value="1"/>
</dbReference>
<feature type="region of interest" description="Disordered" evidence="4">
    <location>
        <begin position="248"/>
        <end position="268"/>
    </location>
</feature>
<dbReference type="GO" id="GO:0003700">
    <property type="term" value="F:DNA-binding transcription factor activity"/>
    <property type="evidence" value="ECO:0007669"/>
    <property type="project" value="InterPro"/>
</dbReference>
<dbReference type="Proteomes" id="UP000823823">
    <property type="component" value="Unassembled WGS sequence"/>
</dbReference>
<keyword evidence="2" id="KW-0238">DNA-binding</keyword>
<dbReference type="GO" id="GO:0003677">
    <property type="term" value="F:DNA binding"/>
    <property type="evidence" value="ECO:0007669"/>
    <property type="project" value="UniProtKB-KW"/>
</dbReference>
<dbReference type="PROSITE" id="PS50949">
    <property type="entry name" value="HTH_GNTR"/>
    <property type="match status" value="1"/>
</dbReference>
<dbReference type="Pfam" id="PF00392">
    <property type="entry name" value="GntR"/>
    <property type="match status" value="1"/>
</dbReference>
<gene>
    <name evidence="6" type="ORF">H9786_06540</name>
</gene>
<dbReference type="CDD" id="cd07377">
    <property type="entry name" value="WHTH_GntR"/>
    <property type="match status" value="1"/>
</dbReference>
<evidence type="ECO:0000256" key="3">
    <source>
        <dbReference type="ARBA" id="ARBA00023163"/>
    </source>
</evidence>